<reference evidence="1 2" key="1">
    <citation type="submission" date="2018-06" db="EMBL/GenBank/DDBJ databases">
        <title>Genomic Encyclopedia of Archaeal and Bacterial Type Strains, Phase II (KMG-II): from individual species to whole genera.</title>
        <authorList>
            <person name="Goeker M."/>
        </authorList>
    </citation>
    <scope>NUCLEOTIDE SEQUENCE [LARGE SCALE GENOMIC DNA]</scope>
    <source>
        <strain evidence="1 2">ATCC BAA-1881</strain>
    </source>
</reference>
<name>A0A326UCS8_THEHA</name>
<dbReference type="PANTHER" id="PTHR36454">
    <property type="entry name" value="LMO2823 PROTEIN"/>
    <property type="match status" value="1"/>
</dbReference>
<evidence type="ECO:0000313" key="2">
    <source>
        <dbReference type="Proteomes" id="UP000248806"/>
    </source>
</evidence>
<sequence length="433" mass="49869">MADVRPLHGLRYAHEKIEDLAQVVTPPFDVISKEAQERYYQRNPYNIVRLELGKAEPNDNELNNVYTRAAATLAEWRVQGVIQQEEKPCYYLYQQLFQQGGKTYTRTSLLARVRLEPWEKRVILPHEHTRKKDKDDRLSLYRACVANFSPIMSLYEDPQGRMRRLLSEYALQPQVLFVDEEKVEHRFQPIYDEEQIALIRDFFAERQLYIADGHHRYETGLNYRNELVASRGRELSPEDAANFTMMALIDIDDPGLVVMPTHRLLFNLPSEGLSALTPEQLGSFFEVEPLHTDEALQARLDEAGQAQPSFILKTKEHTLLLRLHDQGRAAMQNSGHSAAWERLDVAIAQRLIFEALLGLTPEDMAAGKYVRYNHELQASLDELQNGSIQALLLLNSTPLRQVCDVAQADDRMPQKSTYIYPKLITGLVINPLW</sequence>
<dbReference type="Pfam" id="PF06245">
    <property type="entry name" value="DUF1015"/>
    <property type="match status" value="1"/>
</dbReference>
<dbReference type="PANTHER" id="PTHR36454:SF1">
    <property type="entry name" value="DUF1015 DOMAIN-CONTAINING PROTEIN"/>
    <property type="match status" value="1"/>
</dbReference>
<keyword evidence="2" id="KW-1185">Reference proteome</keyword>
<dbReference type="RefSeq" id="WP_170142297.1">
    <property type="nucleotide sequence ID" value="NZ_BIFX01000001.1"/>
</dbReference>
<comment type="caution">
    <text evidence="1">The sequence shown here is derived from an EMBL/GenBank/DDBJ whole genome shotgun (WGS) entry which is preliminary data.</text>
</comment>
<gene>
    <name evidence="1" type="ORF">EI42_00481</name>
</gene>
<dbReference type="PIRSF" id="PIRSF033563">
    <property type="entry name" value="UCP033563"/>
    <property type="match status" value="1"/>
</dbReference>
<dbReference type="Proteomes" id="UP000248806">
    <property type="component" value="Unassembled WGS sequence"/>
</dbReference>
<evidence type="ECO:0000313" key="1">
    <source>
        <dbReference type="EMBL" id="PZW36307.1"/>
    </source>
</evidence>
<dbReference type="EMBL" id="QKUF01000001">
    <property type="protein sequence ID" value="PZW36307.1"/>
    <property type="molecule type" value="Genomic_DNA"/>
</dbReference>
<accession>A0A326UCS8</accession>
<dbReference type="InterPro" id="IPR008323">
    <property type="entry name" value="UCP033563"/>
</dbReference>
<organism evidence="1 2">
    <name type="scientific">Thermosporothrix hazakensis</name>
    <dbReference type="NCBI Taxonomy" id="644383"/>
    <lineage>
        <taxon>Bacteria</taxon>
        <taxon>Bacillati</taxon>
        <taxon>Chloroflexota</taxon>
        <taxon>Ktedonobacteria</taxon>
        <taxon>Ktedonobacterales</taxon>
        <taxon>Thermosporotrichaceae</taxon>
        <taxon>Thermosporothrix</taxon>
    </lineage>
</organism>
<dbReference type="AlphaFoldDB" id="A0A326UCS8"/>
<protein>
    <submittedName>
        <fullName evidence="1">Uncharacterized protein (DUF1015 family)</fullName>
    </submittedName>
</protein>
<proteinExistence type="predicted"/>